<proteinExistence type="predicted"/>
<dbReference type="InterPro" id="IPR039422">
    <property type="entry name" value="MarR/SlyA-like"/>
</dbReference>
<sequence length="167" mass="19453">MKKQDSAPMNPLPLDSETMPLWSRAGFLIRRLNQIHYAMFLSECEEFDLTPVQYGVLTELREHPDIDQISLAQEVGIDRSNAADILRRLEKRGLVSRHPSQRDRRMKLSRLTEEGERITRRMYDSMRRAQDKLLAPLPPEDQNAFIMMLMRLVSANNHLGRAVFHPT</sequence>
<evidence type="ECO:0000313" key="2">
    <source>
        <dbReference type="EMBL" id="MCC4306988.1"/>
    </source>
</evidence>
<dbReference type="PANTHER" id="PTHR33164:SF95">
    <property type="entry name" value="TRANSCRIPTIONAL REGULATOR"/>
    <property type="match status" value="1"/>
</dbReference>
<protein>
    <submittedName>
        <fullName evidence="2">MarR family transcriptional regulator</fullName>
    </submittedName>
</protein>
<dbReference type="InterPro" id="IPR036388">
    <property type="entry name" value="WH-like_DNA-bd_sf"/>
</dbReference>
<evidence type="ECO:0000259" key="1">
    <source>
        <dbReference type="PROSITE" id="PS50995"/>
    </source>
</evidence>
<dbReference type="SUPFAM" id="SSF46785">
    <property type="entry name" value="Winged helix' DNA-binding domain"/>
    <property type="match status" value="1"/>
</dbReference>
<dbReference type="SMART" id="SM00347">
    <property type="entry name" value="HTH_MARR"/>
    <property type="match status" value="1"/>
</dbReference>
<gene>
    <name evidence="2" type="ORF">LL252_00265</name>
</gene>
<keyword evidence="3" id="KW-1185">Reference proteome</keyword>
<dbReference type="InterPro" id="IPR036390">
    <property type="entry name" value="WH_DNA-bd_sf"/>
</dbReference>
<feature type="domain" description="HTH marR-type" evidence="1">
    <location>
        <begin position="25"/>
        <end position="154"/>
    </location>
</feature>
<dbReference type="PRINTS" id="PR00598">
    <property type="entry name" value="HTHMARR"/>
</dbReference>
<dbReference type="EMBL" id="JAJGNA010000001">
    <property type="protein sequence ID" value="MCC4306988.1"/>
    <property type="molecule type" value="Genomic_DNA"/>
</dbReference>
<dbReference type="GO" id="GO:0003700">
    <property type="term" value="F:DNA-binding transcription factor activity"/>
    <property type="evidence" value="ECO:0007669"/>
    <property type="project" value="InterPro"/>
</dbReference>
<organism evidence="2 3">
    <name type="scientific">Alloalcanivorax marinus</name>
    <dbReference type="NCBI Taxonomy" id="1177169"/>
    <lineage>
        <taxon>Bacteria</taxon>
        <taxon>Pseudomonadati</taxon>
        <taxon>Pseudomonadota</taxon>
        <taxon>Gammaproteobacteria</taxon>
        <taxon>Oceanospirillales</taxon>
        <taxon>Alcanivoracaceae</taxon>
        <taxon>Alloalcanivorax</taxon>
    </lineage>
</organism>
<accession>A0A9Q3UL26</accession>
<dbReference type="GO" id="GO:0006950">
    <property type="term" value="P:response to stress"/>
    <property type="evidence" value="ECO:0007669"/>
    <property type="project" value="TreeGrafter"/>
</dbReference>
<name>A0A9Q3UL26_9GAMM</name>
<dbReference type="Pfam" id="PF01047">
    <property type="entry name" value="MarR"/>
    <property type="match status" value="1"/>
</dbReference>
<dbReference type="PANTHER" id="PTHR33164">
    <property type="entry name" value="TRANSCRIPTIONAL REGULATOR, MARR FAMILY"/>
    <property type="match status" value="1"/>
</dbReference>
<reference evidence="2" key="1">
    <citation type="submission" date="2021-10" db="EMBL/GenBank/DDBJ databases">
        <title>The diversity and Nitrogen Metabolism of Culturable Nitrate-Utilizing Bacteria Within the Oxygen Minimum Zone of the Changjiang (Yangtze River)Estuary.</title>
        <authorList>
            <person name="Zhang D."/>
            <person name="Zheng J."/>
            <person name="Liu S."/>
            <person name="He W."/>
        </authorList>
    </citation>
    <scope>NUCLEOTIDE SEQUENCE</scope>
    <source>
        <strain evidence="2">FXH-223</strain>
    </source>
</reference>
<dbReference type="PROSITE" id="PS50995">
    <property type="entry name" value="HTH_MARR_2"/>
    <property type="match status" value="1"/>
</dbReference>
<dbReference type="Proteomes" id="UP001108027">
    <property type="component" value="Unassembled WGS sequence"/>
</dbReference>
<dbReference type="InterPro" id="IPR000835">
    <property type="entry name" value="HTH_MarR-typ"/>
</dbReference>
<dbReference type="Gene3D" id="1.10.10.10">
    <property type="entry name" value="Winged helix-like DNA-binding domain superfamily/Winged helix DNA-binding domain"/>
    <property type="match status" value="1"/>
</dbReference>
<dbReference type="AlphaFoldDB" id="A0A9Q3UL26"/>
<dbReference type="RefSeq" id="WP_204430155.1">
    <property type="nucleotide sequence ID" value="NZ_ARXL01000038.1"/>
</dbReference>
<comment type="caution">
    <text evidence="2">The sequence shown here is derived from an EMBL/GenBank/DDBJ whole genome shotgun (WGS) entry which is preliminary data.</text>
</comment>
<evidence type="ECO:0000313" key="3">
    <source>
        <dbReference type="Proteomes" id="UP001108027"/>
    </source>
</evidence>